<evidence type="ECO:0000256" key="1">
    <source>
        <dbReference type="SAM" id="MobiDB-lite"/>
    </source>
</evidence>
<feature type="compositionally biased region" description="Basic and acidic residues" evidence="1">
    <location>
        <begin position="73"/>
        <end position="90"/>
    </location>
</feature>
<evidence type="ECO:0000313" key="4">
    <source>
        <dbReference type="RefSeq" id="XP_013395489.1"/>
    </source>
</evidence>
<reference evidence="4" key="1">
    <citation type="submission" date="2025-08" db="UniProtKB">
        <authorList>
            <consortium name="RefSeq"/>
        </authorList>
    </citation>
    <scope>IDENTIFICATION</scope>
    <source>
        <tissue evidence="4">Gonads</tissue>
    </source>
</reference>
<dbReference type="PANTHER" id="PTHR15046">
    <property type="entry name" value="GLYCO_TRANS_2-LIKE DOMAIN-CONTAINING PROTEIN"/>
    <property type="match status" value="1"/>
</dbReference>
<dbReference type="PANTHER" id="PTHR15046:SF3">
    <property type="entry name" value="BETA-1,4 N-ACETYLGALACTOSAMINYLTRANSFERASE 2-LIKE"/>
    <property type="match status" value="1"/>
</dbReference>
<feature type="domain" description="Glycosyltransferase 2-like" evidence="2">
    <location>
        <begin position="165"/>
        <end position="289"/>
    </location>
</feature>
<dbReference type="InterPro" id="IPR001173">
    <property type="entry name" value="Glyco_trans_2-like"/>
</dbReference>
<evidence type="ECO:0000259" key="2">
    <source>
        <dbReference type="Pfam" id="PF00535"/>
    </source>
</evidence>
<evidence type="ECO:0000313" key="3">
    <source>
        <dbReference type="Proteomes" id="UP000085678"/>
    </source>
</evidence>
<name>A0A1S3IDH5_LINAN</name>
<dbReference type="InterPro" id="IPR029044">
    <property type="entry name" value="Nucleotide-diphossugar_trans"/>
</dbReference>
<dbReference type="STRING" id="7574.A0A1S3IDH5"/>
<dbReference type="Proteomes" id="UP000085678">
    <property type="component" value="Unplaced"/>
</dbReference>
<dbReference type="InParanoid" id="A0A1S3IDH5"/>
<feature type="region of interest" description="Disordered" evidence="1">
    <location>
        <begin position="73"/>
        <end position="108"/>
    </location>
</feature>
<dbReference type="AlphaFoldDB" id="A0A1S3IDH5"/>
<dbReference type="GeneID" id="106162682"/>
<gene>
    <name evidence="4" type="primary">LOC106162682</name>
</gene>
<dbReference type="KEGG" id="lak:106162682"/>
<dbReference type="Gene3D" id="3.90.550.10">
    <property type="entry name" value="Spore Coat Polysaccharide Biosynthesis Protein SpsA, Chain A"/>
    <property type="match status" value="1"/>
</dbReference>
<dbReference type="OrthoDB" id="2139606at2759"/>
<keyword evidence="3" id="KW-1185">Reference proteome</keyword>
<dbReference type="RefSeq" id="XP_013395489.1">
    <property type="nucleotide sequence ID" value="XM_013540035.1"/>
</dbReference>
<dbReference type="SUPFAM" id="SSF53448">
    <property type="entry name" value="Nucleotide-diphospho-sugar transferases"/>
    <property type="match status" value="1"/>
</dbReference>
<accession>A0A1S3IDH5</accession>
<proteinExistence type="predicted"/>
<dbReference type="Pfam" id="PF00535">
    <property type="entry name" value="Glycos_transf_2"/>
    <property type="match status" value="1"/>
</dbReference>
<organism evidence="3 4">
    <name type="scientific">Lingula anatina</name>
    <name type="common">Brachiopod</name>
    <name type="synonym">Lingula unguis</name>
    <dbReference type="NCBI Taxonomy" id="7574"/>
    <lineage>
        <taxon>Eukaryota</taxon>
        <taxon>Metazoa</taxon>
        <taxon>Spiralia</taxon>
        <taxon>Lophotrochozoa</taxon>
        <taxon>Brachiopoda</taxon>
        <taxon>Linguliformea</taxon>
        <taxon>Lingulata</taxon>
        <taxon>Lingulida</taxon>
        <taxon>Linguloidea</taxon>
        <taxon>Lingulidae</taxon>
        <taxon>Lingula</taxon>
    </lineage>
</organism>
<protein>
    <submittedName>
        <fullName evidence="4">Beta-1,4 N-acetylgalactosaminyltransferase 1</fullName>
    </submittedName>
</protein>
<sequence>MSKKCTICRLGLAFFVMAGSLLLLDFSLKYRYKPTYIRTKGDDSKVFDNSWQLRNVTARTEHIQEIIFYGENESDHHSKTESNKHSEHGGDSMSLKQIGSGKNSKECGSASNYTKHGHGFQIVGYNYTHVKDCLARGCELNDKRSPVKILSCDTAADKRVAEKVTVVVKTIQRLTSVMRLIESLHSFYPGVKVIVVDDHFNITLPSPEQVKSMHRLWREFMAKFHGLVKYIKLPGNAGLAKGRNTGLKDVKSEYFLLLDDDFIITNQTNITKMVDILDRTDLTLVAGTLANNGPFICVLRIHPSSTGSSLQPCEYMNMAYEEVPSFPSCYAVDYVLNLFLARTKNIREIGGWNNNLLVNEHRDFMFRLRKAGYKIAVCTDIELQHKRIKSIKYDLGYRKVALHKYSAIFQKEWNISEPISYTEPRLYYNYICNH</sequence>